<reference evidence="1 2" key="1">
    <citation type="submission" date="2018-07" db="EMBL/GenBank/DDBJ databases">
        <title>The complete nuclear genome of the prasinophyte Chloropicon primus (CCMP1205).</title>
        <authorList>
            <person name="Pombert J.-F."/>
            <person name="Otis C."/>
            <person name="Turmel M."/>
            <person name="Lemieux C."/>
        </authorList>
    </citation>
    <scope>NUCLEOTIDE SEQUENCE [LARGE SCALE GENOMIC DNA]</scope>
    <source>
        <strain evidence="1 2">CCMP1205</strain>
    </source>
</reference>
<dbReference type="InterPro" id="IPR052050">
    <property type="entry name" value="SecEffector_AnkRepeat"/>
</dbReference>
<dbReference type="PANTHER" id="PTHR46586">
    <property type="entry name" value="ANKYRIN REPEAT-CONTAINING PROTEIN"/>
    <property type="match status" value="1"/>
</dbReference>
<evidence type="ECO:0000313" key="2">
    <source>
        <dbReference type="Proteomes" id="UP000316726"/>
    </source>
</evidence>
<dbReference type="EMBL" id="CP031038">
    <property type="protein sequence ID" value="QDZ21242.1"/>
    <property type="molecule type" value="Genomic_DNA"/>
</dbReference>
<organism evidence="1 2">
    <name type="scientific">Chloropicon primus</name>
    <dbReference type="NCBI Taxonomy" id="1764295"/>
    <lineage>
        <taxon>Eukaryota</taxon>
        <taxon>Viridiplantae</taxon>
        <taxon>Chlorophyta</taxon>
        <taxon>Chloropicophyceae</taxon>
        <taxon>Chloropicales</taxon>
        <taxon>Chloropicaceae</taxon>
        <taxon>Chloropicon</taxon>
    </lineage>
</organism>
<dbReference type="Proteomes" id="UP000316726">
    <property type="component" value="Chromosome 5"/>
</dbReference>
<dbReference type="SUPFAM" id="SSF48403">
    <property type="entry name" value="Ankyrin repeat"/>
    <property type="match status" value="1"/>
</dbReference>
<dbReference type="InterPro" id="IPR036770">
    <property type="entry name" value="Ankyrin_rpt-contain_sf"/>
</dbReference>
<proteinExistence type="predicted"/>
<evidence type="ECO:0000313" key="1">
    <source>
        <dbReference type="EMBL" id="QDZ21242.1"/>
    </source>
</evidence>
<accession>A0A5B8MPN6</accession>
<gene>
    <name evidence="1" type="ORF">A3770_05p37600</name>
</gene>
<dbReference type="AlphaFoldDB" id="A0A5B8MPN6"/>
<evidence type="ECO:0008006" key="3">
    <source>
        <dbReference type="Google" id="ProtNLM"/>
    </source>
</evidence>
<sequence length="358" mass="40865">MVWCLNKTVIRCGEHPHDPHQERKKQRTEEAKHALEGLPGNAWLLIFKKLSSYDHVAFASTCNTFLEVASPEKKKKKKKKKKKALSLRTDLTNKTLFNQMPCFSLSWFQWVFHSFKRKKGEPQRWGRGKYYDHLYDSDLMQLAAFQGSIKAIKWLRSQGGIPLDIKGKDHEIAAPSGAAAGGHIDVLEWLRSEGCGFDRWTCRGAAMGGHLDVLQWLQSQDPPCDWNEWTCAGAAQFGHLHILQWARSQDPPCPWNEYTCSYAAQFGHLDVLQWLRSQDPPCPWNSETCYKAAEGGHLEVLQWARSQDPPCPWNKETGSFHPFPINPSCHIVGFHLHLLLISSFILEASSLRRIISPP</sequence>
<dbReference type="OrthoDB" id="75611at2759"/>
<dbReference type="Gene3D" id="1.25.40.20">
    <property type="entry name" value="Ankyrin repeat-containing domain"/>
    <property type="match status" value="1"/>
</dbReference>
<dbReference type="PANTHER" id="PTHR46586:SF3">
    <property type="entry name" value="ANKYRIN REPEAT-CONTAINING PROTEIN"/>
    <property type="match status" value="1"/>
</dbReference>
<protein>
    <recommendedName>
        <fullName evidence="3">F-box domain-containing protein</fullName>
    </recommendedName>
</protein>
<name>A0A5B8MPN6_9CHLO</name>
<keyword evidence="2" id="KW-1185">Reference proteome</keyword>